<dbReference type="EMBL" id="CP126446">
    <property type="protein sequence ID" value="WIF99210.1"/>
    <property type="molecule type" value="Genomic_DNA"/>
</dbReference>
<dbReference type="Gene3D" id="3.40.50.300">
    <property type="entry name" value="P-loop containing nucleotide triphosphate hydrolases"/>
    <property type="match status" value="1"/>
</dbReference>
<accession>A0ABY8UZV0</accession>
<dbReference type="Pfam" id="PF13671">
    <property type="entry name" value="AAA_33"/>
    <property type="match status" value="1"/>
</dbReference>
<organism evidence="1 2">
    <name type="scientific">Pontibacillus chungwhensis</name>
    <dbReference type="NCBI Taxonomy" id="265426"/>
    <lineage>
        <taxon>Bacteria</taxon>
        <taxon>Bacillati</taxon>
        <taxon>Bacillota</taxon>
        <taxon>Bacilli</taxon>
        <taxon>Bacillales</taxon>
        <taxon>Bacillaceae</taxon>
        <taxon>Pontibacillus</taxon>
    </lineage>
</organism>
<keyword evidence="2" id="KW-1185">Reference proteome</keyword>
<evidence type="ECO:0000313" key="1">
    <source>
        <dbReference type="EMBL" id="WIF99210.1"/>
    </source>
</evidence>
<evidence type="ECO:0000313" key="2">
    <source>
        <dbReference type="Proteomes" id="UP001236652"/>
    </source>
</evidence>
<dbReference type="PANTHER" id="PTHR37807">
    <property type="entry name" value="OS07G0160300 PROTEIN"/>
    <property type="match status" value="1"/>
</dbReference>
<protein>
    <submittedName>
        <fullName evidence="1">AAA family ATPase</fullName>
    </submittedName>
</protein>
<sequence length="185" mass="20797">MFFVQMSGIPGSGKSTLSREIAQRTGAVVVDCDVVKSSLMLSLQGTGMNGKEIGKVSYSMNWALIDFHLSQGKSVIFDSPCLYQEMIEKGTKLAETHRAAYKYVECYLEDLDEINRRLKSRERKVSQVGKVKSEEVFTPALHHSKKPSEIDWYCVDTSLPVDAYIEEVMSYIGNDHKAFSSSYSE</sequence>
<dbReference type="RefSeq" id="WP_231418173.1">
    <property type="nucleotide sequence ID" value="NZ_CP126446.1"/>
</dbReference>
<name>A0ABY8UZV0_9BACI</name>
<dbReference type="InterPro" id="IPR027417">
    <property type="entry name" value="P-loop_NTPase"/>
</dbReference>
<dbReference type="PANTHER" id="PTHR37807:SF3">
    <property type="entry name" value="OS07G0160300 PROTEIN"/>
    <property type="match status" value="1"/>
</dbReference>
<proteinExistence type="predicted"/>
<dbReference type="SUPFAM" id="SSF52540">
    <property type="entry name" value="P-loop containing nucleoside triphosphate hydrolases"/>
    <property type="match status" value="1"/>
</dbReference>
<gene>
    <name evidence="1" type="ORF">QNI29_06000</name>
</gene>
<dbReference type="Proteomes" id="UP001236652">
    <property type="component" value="Chromosome"/>
</dbReference>
<reference evidence="1 2" key="1">
    <citation type="submission" date="2023-05" db="EMBL/GenBank/DDBJ databases">
        <title>Comparative genomics reveals the evidence of polycyclic aromatic hydrocarbons degradation in moderately halophilic genus Pontibacillus.</title>
        <authorList>
            <person name="Yang H."/>
            <person name="Qian Z."/>
        </authorList>
    </citation>
    <scope>NUCLEOTIDE SEQUENCE [LARGE SCALE GENOMIC DNA]</scope>
    <source>
        <strain evidence="2">HN14</strain>
    </source>
</reference>